<dbReference type="EMBL" id="ML978717">
    <property type="protein sequence ID" value="KAF2088344.1"/>
    <property type="molecule type" value="Genomic_DNA"/>
</dbReference>
<feature type="non-terminal residue" evidence="5">
    <location>
        <position position="1"/>
    </location>
</feature>
<feature type="transmembrane region" description="Helical" evidence="3">
    <location>
        <begin position="216"/>
        <end position="235"/>
    </location>
</feature>
<dbReference type="GO" id="GO:0016740">
    <property type="term" value="F:transferase activity"/>
    <property type="evidence" value="ECO:0007669"/>
    <property type="project" value="UniProtKB-KW"/>
</dbReference>
<keyword evidence="3" id="KW-1133">Transmembrane helix</keyword>
<dbReference type="Proteomes" id="UP000799776">
    <property type="component" value="Unassembled WGS sequence"/>
</dbReference>
<feature type="transmembrane region" description="Helical" evidence="3">
    <location>
        <begin position="95"/>
        <end position="115"/>
    </location>
</feature>
<organism evidence="5 6">
    <name type="scientific">Saccharata proteae CBS 121410</name>
    <dbReference type="NCBI Taxonomy" id="1314787"/>
    <lineage>
        <taxon>Eukaryota</taxon>
        <taxon>Fungi</taxon>
        <taxon>Dikarya</taxon>
        <taxon>Ascomycota</taxon>
        <taxon>Pezizomycotina</taxon>
        <taxon>Dothideomycetes</taxon>
        <taxon>Dothideomycetes incertae sedis</taxon>
        <taxon>Botryosphaeriales</taxon>
        <taxon>Saccharataceae</taxon>
        <taxon>Saccharata</taxon>
    </lineage>
</organism>
<comment type="similarity">
    <text evidence="1">Belongs to the glycosyltransferase 90 family.</text>
</comment>
<dbReference type="PANTHER" id="PTHR12203">
    <property type="entry name" value="KDEL LYS-ASP-GLU-LEU CONTAINING - RELATED"/>
    <property type="match status" value="1"/>
</dbReference>
<feature type="domain" description="Glycosyl transferase CAP10" evidence="4">
    <location>
        <begin position="670"/>
        <end position="964"/>
    </location>
</feature>
<protein>
    <submittedName>
        <fullName evidence="5">Glycosyltransferase family 90 protein</fullName>
    </submittedName>
</protein>
<dbReference type="SMART" id="SM00672">
    <property type="entry name" value="CAP10"/>
    <property type="match status" value="1"/>
</dbReference>
<gene>
    <name evidence="5" type="ORF">K490DRAFT_40161</name>
</gene>
<accession>A0A9P4HUL6</accession>
<dbReference type="AlphaFoldDB" id="A0A9P4HUL6"/>
<feature type="transmembrane region" description="Helical" evidence="3">
    <location>
        <begin position="7"/>
        <end position="25"/>
    </location>
</feature>
<feature type="transmembrane region" description="Helical" evidence="3">
    <location>
        <begin position="31"/>
        <end position="53"/>
    </location>
</feature>
<evidence type="ECO:0000259" key="4">
    <source>
        <dbReference type="SMART" id="SM00672"/>
    </source>
</evidence>
<keyword evidence="6" id="KW-1185">Reference proteome</keyword>
<reference evidence="5" key="1">
    <citation type="journal article" date="2020" name="Stud. Mycol.">
        <title>101 Dothideomycetes genomes: a test case for predicting lifestyles and emergence of pathogens.</title>
        <authorList>
            <person name="Haridas S."/>
            <person name="Albert R."/>
            <person name="Binder M."/>
            <person name="Bloem J."/>
            <person name="Labutti K."/>
            <person name="Salamov A."/>
            <person name="Andreopoulos B."/>
            <person name="Baker S."/>
            <person name="Barry K."/>
            <person name="Bills G."/>
            <person name="Bluhm B."/>
            <person name="Cannon C."/>
            <person name="Castanera R."/>
            <person name="Culley D."/>
            <person name="Daum C."/>
            <person name="Ezra D."/>
            <person name="Gonzalez J."/>
            <person name="Henrissat B."/>
            <person name="Kuo A."/>
            <person name="Liang C."/>
            <person name="Lipzen A."/>
            <person name="Lutzoni F."/>
            <person name="Magnuson J."/>
            <person name="Mondo S."/>
            <person name="Nolan M."/>
            <person name="Ohm R."/>
            <person name="Pangilinan J."/>
            <person name="Park H.-J."/>
            <person name="Ramirez L."/>
            <person name="Alfaro M."/>
            <person name="Sun H."/>
            <person name="Tritt A."/>
            <person name="Yoshinaga Y."/>
            <person name="Zwiers L.-H."/>
            <person name="Turgeon B."/>
            <person name="Goodwin S."/>
            <person name="Spatafora J."/>
            <person name="Crous P."/>
            <person name="Grigoriev I."/>
        </authorList>
    </citation>
    <scope>NUCLEOTIDE SEQUENCE</scope>
    <source>
        <strain evidence="5">CBS 121410</strain>
    </source>
</reference>
<dbReference type="Pfam" id="PF05686">
    <property type="entry name" value="Glyco_transf_90"/>
    <property type="match status" value="1"/>
</dbReference>
<evidence type="ECO:0000256" key="1">
    <source>
        <dbReference type="ARBA" id="ARBA00010118"/>
    </source>
</evidence>
<keyword evidence="3" id="KW-0812">Transmembrane</keyword>
<feature type="transmembrane region" description="Helical" evidence="3">
    <location>
        <begin position="314"/>
        <end position="336"/>
    </location>
</feature>
<feature type="transmembrane region" description="Helical" evidence="3">
    <location>
        <begin position="247"/>
        <end position="268"/>
    </location>
</feature>
<feature type="transmembrane region" description="Helical" evidence="3">
    <location>
        <begin position="348"/>
        <end position="369"/>
    </location>
</feature>
<dbReference type="OrthoDB" id="541052at2759"/>
<name>A0A9P4HUL6_9PEZI</name>
<evidence type="ECO:0000256" key="3">
    <source>
        <dbReference type="SAM" id="Phobius"/>
    </source>
</evidence>
<comment type="caution">
    <text evidence="5">The sequence shown here is derived from an EMBL/GenBank/DDBJ whole genome shotgun (WGS) entry which is preliminary data.</text>
</comment>
<dbReference type="PANTHER" id="PTHR12203:SF35">
    <property type="entry name" value="PROTEIN O-GLUCOSYLTRANSFERASE 1"/>
    <property type="match status" value="1"/>
</dbReference>
<evidence type="ECO:0000313" key="5">
    <source>
        <dbReference type="EMBL" id="KAF2088344.1"/>
    </source>
</evidence>
<proteinExistence type="inferred from homology"/>
<dbReference type="InterPro" id="IPR051091">
    <property type="entry name" value="O-Glucosyltr/Glycosyltrsf_90"/>
</dbReference>
<keyword evidence="3" id="KW-0472">Membrane</keyword>
<keyword evidence="2" id="KW-0808">Transferase</keyword>
<evidence type="ECO:0000256" key="2">
    <source>
        <dbReference type="ARBA" id="ARBA00022679"/>
    </source>
</evidence>
<feature type="transmembrane region" description="Helical" evidence="3">
    <location>
        <begin position="381"/>
        <end position="403"/>
    </location>
</feature>
<feature type="transmembrane region" description="Helical" evidence="3">
    <location>
        <begin position="127"/>
        <end position="143"/>
    </location>
</feature>
<sequence>DSDKHRAFLVCTIYLTLSLKTSFVFDRPVHSSIAIFTQCGVALILLETLGPLFSRQPSKPEYDPIPLEDLHDGRGSPVTLPAPVDGHVRTRASKIILWISCIILVVLLCTRVEILRRVVENVECSKDTSGAVIPAILAFWEWISHMRHRRRVASDQVDDTIYTITLRFLTSSRLRYPVTVALLSYCCISASSQSSLPRSNFICPENSDIRSSIPRMQNLGIGVDACIALVVYHILDNVPGKLRGSGKGSAMVGLACIVSAMFWLVFGVFFERANPEHREWIRAAPPHYVSNLVKISLAMTLATLAGVRSIQHIGLVTVSVLGLFASTSTTIITYGWEQSHPFPPYSGGMVLLSLLCMILAMTAYFLPGATTDDTDRPSTRLAFKIHWTFLPSLFLIWFLRFWLTIARTSEVSYHPADLLIYKAPGHHMAWLQEAQASMYLPEAVENYRIRYKRDPPPKFNNWYGFAVSHMSYVIDDFDNIHNDLLPFWSLSPQEIRQRTWDAISDPNIGIGGIHIRNGKAEISEHVPGSHRWMLDGVVRMVEKFGEWLPDMDLAFNLNDEPRVAVPYDVAESMRKMGEGKTANKSTVLEFSSGRADGWQAVVPEGRPSAHFMERSFHPTFHEFGSIGCPPSSTARTQRLWDVRELCTECALPHSLGQFVANWTLSADICYQPDLADLHGFYTSPAAFKGTHDLMPVFSQSKAFGYNDLLYPSPWNYMDKIVYGPSPEVPDPLFEDKKNSLFWRGVPSEGVSPGTGTWRGMTRQRMVHIINKTPNPQALLLPYPIAKDNKHLRYEYVDIQELRNNISTDVGFVDFPRCANEDCPEEEQEFGKVDSTDFQAHWGHKYLMDSDGAGFSGRFIPFLQSRSLPFKTALFREWYEGRLTPWLHFIPQDLRLHGLWSTLAYFNGFKVKVNGKVVEAKAKQNEAQRIAEEGRKWANQVLRKEDMEIYMFRLLLEWGRLTDDRRDELGYTP</sequence>
<evidence type="ECO:0000313" key="6">
    <source>
        <dbReference type="Proteomes" id="UP000799776"/>
    </source>
</evidence>
<dbReference type="InterPro" id="IPR006598">
    <property type="entry name" value="CAP10"/>
</dbReference>